<evidence type="ECO:0008006" key="2">
    <source>
        <dbReference type="Google" id="ProtNLM"/>
    </source>
</evidence>
<dbReference type="InterPro" id="IPR036280">
    <property type="entry name" value="Multihaem_cyt_sf"/>
</dbReference>
<dbReference type="EMBL" id="LAZR01064163">
    <property type="protein sequence ID" value="KKK58067.1"/>
    <property type="molecule type" value="Genomic_DNA"/>
</dbReference>
<evidence type="ECO:0000313" key="1">
    <source>
        <dbReference type="EMBL" id="KKK58067.1"/>
    </source>
</evidence>
<name>A0A0F8WMF7_9ZZZZ</name>
<comment type="caution">
    <text evidence="1">The sequence shown here is derived from an EMBL/GenBank/DDBJ whole genome shotgun (WGS) entry which is preliminary data.</text>
</comment>
<proteinExistence type="predicted"/>
<protein>
    <recommendedName>
        <fullName evidence="2">Doubled CXXCH motif domain-containing protein</fullName>
    </recommendedName>
</protein>
<gene>
    <name evidence="1" type="ORF">LCGC14_3048160</name>
</gene>
<reference evidence="1" key="1">
    <citation type="journal article" date="2015" name="Nature">
        <title>Complex archaea that bridge the gap between prokaryotes and eukaryotes.</title>
        <authorList>
            <person name="Spang A."/>
            <person name="Saw J.H."/>
            <person name="Jorgensen S.L."/>
            <person name="Zaremba-Niedzwiedzka K."/>
            <person name="Martijn J."/>
            <person name="Lind A.E."/>
            <person name="van Eijk R."/>
            <person name="Schleper C."/>
            <person name="Guy L."/>
            <person name="Ettema T.J."/>
        </authorList>
    </citation>
    <scope>NUCLEOTIDE SEQUENCE</scope>
</reference>
<organism evidence="1">
    <name type="scientific">marine sediment metagenome</name>
    <dbReference type="NCBI Taxonomy" id="412755"/>
    <lineage>
        <taxon>unclassified sequences</taxon>
        <taxon>metagenomes</taxon>
        <taxon>ecological metagenomes</taxon>
    </lineage>
</organism>
<sequence length="198" mass="20712">MTCTNCHDPHGSKNSSDGTERFRILKNSVEPYDGGALVATNSVFGQDADWPGAKNYTQSGYKSGISGFCEGCHTNYKTSVGTKADPTITGVYEANDGQGSKTRYRHPIDTALSTGDATTGNGKTILANLTEATHTELPVEQSGSYGAIAATDTVACVTCHQAHGGAATMTGSAMVSPANSTTLLRLNNRGVCQDCHQR</sequence>
<dbReference type="SUPFAM" id="SSF48695">
    <property type="entry name" value="Multiheme cytochromes"/>
    <property type="match status" value="1"/>
</dbReference>
<dbReference type="Gene3D" id="1.10.1130.10">
    <property type="entry name" value="Flavocytochrome C3, Chain A"/>
    <property type="match status" value="1"/>
</dbReference>
<accession>A0A0F8WMF7</accession>
<dbReference type="AlphaFoldDB" id="A0A0F8WMF7"/>